<dbReference type="InParanoid" id="A0A212RC07"/>
<dbReference type="InterPro" id="IPR006175">
    <property type="entry name" value="YjgF/YER057c/UK114"/>
</dbReference>
<dbReference type="GO" id="GO:0019239">
    <property type="term" value="F:deaminase activity"/>
    <property type="evidence" value="ECO:0007669"/>
    <property type="project" value="TreeGrafter"/>
</dbReference>
<organism evidence="2 3">
    <name type="scientific">Thermoflexus hugenholtzii JAD2</name>
    <dbReference type="NCBI Taxonomy" id="877466"/>
    <lineage>
        <taxon>Bacteria</taxon>
        <taxon>Bacillati</taxon>
        <taxon>Chloroflexota</taxon>
        <taxon>Thermoflexia</taxon>
        <taxon>Thermoflexales</taxon>
        <taxon>Thermoflexaceae</taxon>
        <taxon>Thermoflexus</taxon>
    </lineage>
</organism>
<reference evidence="3" key="1">
    <citation type="submission" date="2017-06" db="EMBL/GenBank/DDBJ databases">
        <authorList>
            <person name="Varghese N."/>
            <person name="Submissions S."/>
        </authorList>
    </citation>
    <scope>NUCLEOTIDE SEQUENCE [LARGE SCALE GENOMIC DNA]</scope>
    <source>
        <strain evidence="3">JAD2</strain>
    </source>
</reference>
<dbReference type="AlphaFoldDB" id="A0A212RC07"/>
<dbReference type="CDD" id="cd00448">
    <property type="entry name" value="YjgF_YER057c_UK114_family"/>
    <property type="match status" value="1"/>
</dbReference>
<comment type="similarity">
    <text evidence="1">Belongs to the RutC family.</text>
</comment>
<dbReference type="PROSITE" id="PS01094">
    <property type="entry name" value="UPF0076"/>
    <property type="match status" value="1"/>
</dbReference>
<evidence type="ECO:0000256" key="1">
    <source>
        <dbReference type="ARBA" id="ARBA00010552"/>
    </source>
</evidence>
<dbReference type="FunCoup" id="A0A212RC07">
    <property type="interactions" value="389"/>
</dbReference>
<dbReference type="Pfam" id="PF01042">
    <property type="entry name" value="Ribonuc_L-PSP"/>
    <property type="match status" value="1"/>
</dbReference>
<evidence type="ECO:0000313" key="2">
    <source>
        <dbReference type="EMBL" id="SNB69751.1"/>
    </source>
</evidence>
<evidence type="ECO:0000313" key="3">
    <source>
        <dbReference type="Proteomes" id="UP000197025"/>
    </source>
</evidence>
<dbReference type="Proteomes" id="UP000197025">
    <property type="component" value="Unassembled WGS sequence"/>
</dbReference>
<gene>
    <name evidence="2" type="ORF">SAMN02746019_00010860</name>
</gene>
<dbReference type="SUPFAM" id="SSF55298">
    <property type="entry name" value="YjgF-like"/>
    <property type="match status" value="1"/>
</dbReference>
<dbReference type="PANTHER" id="PTHR11803:SF39">
    <property type="entry name" value="2-IMINOBUTANOATE_2-IMINOPROPANOATE DEAMINASE"/>
    <property type="match status" value="1"/>
</dbReference>
<dbReference type="EMBL" id="FYEK01000044">
    <property type="protein sequence ID" value="SNB69751.1"/>
    <property type="molecule type" value="Genomic_DNA"/>
</dbReference>
<keyword evidence="3" id="KW-1185">Reference proteome</keyword>
<proteinExistence type="inferred from homology"/>
<dbReference type="PANTHER" id="PTHR11803">
    <property type="entry name" value="2-IMINOBUTANOATE/2-IMINOPROPANOATE DEAMINASE RIDA"/>
    <property type="match status" value="1"/>
</dbReference>
<dbReference type="InterPro" id="IPR006056">
    <property type="entry name" value="RidA"/>
</dbReference>
<sequence length="138" mass="14749">MAREAIATEKAPPAVGPYSQAIRVGNLIFTAGQLGLVPETRQLAGPDIESQTRQALENLRAILEAAGSCLRHVVKTTVFLVDLSEWPRMNAVYAEFFPQMPPARSAVGVATLPMGARVEIEAIAEVCDCPSPEACGCR</sequence>
<dbReference type="FunFam" id="3.30.1330.40:FF:000001">
    <property type="entry name" value="L-PSP family endoribonuclease"/>
    <property type="match status" value="1"/>
</dbReference>
<accession>A0A212RC07</accession>
<dbReference type="Gene3D" id="3.30.1330.40">
    <property type="entry name" value="RutC-like"/>
    <property type="match status" value="1"/>
</dbReference>
<dbReference type="RefSeq" id="WP_088571759.1">
    <property type="nucleotide sequence ID" value="NZ_FYEK01000044.1"/>
</dbReference>
<protein>
    <submittedName>
        <fullName evidence="2">2-iminobutanoate/2-iminopropanoate deaminase</fullName>
    </submittedName>
</protein>
<dbReference type="GO" id="GO:0005829">
    <property type="term" value="C:cytosol"/>
    <property type="evidence" value="ECO:0007669"/>
    <property type="project" value="TreeGrafter"/>
</dbReference>
<name>A0A212RC07_9CHLR</name>
<dbReference type="OrthoDB" id="9803101at2"/>
<dbReference type="NCBIfam" id="TIGR00004">
    <property type="entry name" value="Rid family detoxifying hydrolase"/>
    <property type="match status" value="1"/>
</dbReference>
<dbReference type="InterPro" id="IPR035959">
    <property type="entry name" value="RutC-like_sf"/>
</dbReference>
<dbReference type="InterPro" id="IPR019897">
    <property type="entry name" value="RidA_CS"/>
</dbReference>